<sequence>MLSLIASRTSCLILRKSISRKRI</sequence>
<dbReference type="EMBL" id="GGEC01080448">
    <property type="protein sequence ID" value="MBX60932.1"/>
    <property type="molecule type" value="Transcribed_RNA"/>
</dbReference>
<protein>
    <submittedName>
        <fullName evidence="1">Uncharacterized protein</fullName>
    </submittedName>
</protein>
<proteinExistence type="predicted"/>
<reference evidence="1" key="1">
    <citation type="submission" date="2018-02" db="EMBL/GenBank/DDBJ databases">
        <title>Rhizophora mucronata_Transcriptome.</title>
        <authorList>
            <person name="Meera S.P."/>
            <person name="Sreeshan A."/>
            <person name="Augustine A."/>
        </authorList>
    </citation>
    <scope>NUCLEOTIDE SEQUENCE</scope>
    <source>
        <tissue evidence="1">Leaf</tissue>
    </source>
</reference>
<organism evidence="1">
    <name type="scientific">Rhizophora mucronata</name>
    <name type="common">Asiatic mangrove</name>
    <dbReference type="NCBI Taxonomy" id="61149"/>
    <lineage>
        <taxon>Eukaryota</taxon>
        <taxon>Viridiplantae</taxon>
        <taxon>Streptophyta</taxon>
        <taxon>Embryophyta</taxon>
        <taxon>Tracheophyta</taxon>
        <taxon>Spermatophyta</taxon>
        <taxon>Magnoliopsida</taxon>
        <taxon>eudicotyledons</taxon>
        <taxon>Gunneridae</taxon>
        <taxon>Pentapetalae</taxon>
        <taxon>rosids</taxon>
        <taxon>fabids</taxon>
        <taxon>Malpighiales</taxon>
        <taxon>Rhizophoraceae</taxon>
        <taxon>Rhizophora</taxon>
    </lineage>
</organism>
<evidence type="ECO:0000313" key="1">
    <source>
        <dbReference type="EMBL" id="MBX60932.1"/>
    </source>
</evidence>
<accession>A0A2P2Q1W5</accession>
<name>A0A2P2Q1W5_RHIMU</name>
<dbReference type="AlphaFoldDB" id="A0A2P2Q1W5"/>